<accession>A0A0V1LNN8</accession>
<dbReference type="OrthoDB" id="10068328at2759"/>
<keyword evidence="2" id="KW-1185">Reference proteome</keyword>
<dbReference type="AlphaFoldDB" id="A0A0V1LNN8"/>
<evidence type="ECO:0000313" key="2">
    <source>
        <dbReference type="Proteomes" id="UP000054721"/>
    </source>
</evidence>
<dbReference type="EMBL" id="JYDW01000022">
    <property type="protein sequence ID" value="KRZ61105.1"/>
    <property type="molecule type" value="Genomic_DNA"/>
</dbReference>
<gene>
    <name evidence="1" type="ORF">T02_13908</name>
</gene>
<dbReference type="Proteomes" id="UP000054721">
    <property type="component" value="Unassembled WGS sequence"/>
</dbReference>
<reference evidence="1 2" key="1">
    <citation type="submission" date="2015-05" db="EMBL/GenBank/DDBJ databases">
        <title>Evolution of Trichinella species and genotypes.</title>
        <authorList>
            <person name="Korhonen P.K."/>
            <person name="Edoardo P."/>
            <person name="Giuseppe L.R."/>
            <person name="Gasser R.B."/>
        </authorList>
    </citation>
    <scope>NUCLEOTIDE SEQUENCE [LARGE SCALE GENOMIC DNA]</scope>
    <source>
        <strain evidence="1">ISS10</strain>
    </source>
</reference>
<sequence length="44" mass="5059">LQQIDGMTVQNIDLFAEKINHYESALTLVSLFLYLFNNAIRIGM</sequence>
<organism evidence="1 2">
    <name type="scientific">Trichinella nativa</name>
    <dbReference type="NCBI Taxonomy" id="6335"/>
    <lineage>
        <taxon>Eukaryota</taxon>
        <taxon>Metazoa</taxon>
        <taxon>Ecdysozoa</taxon>
        <taxon>Nematoda</taxon>
        <taxon>Enoplea</taxon>
        <taxon>Dorylaimia</taxon>
        <taxon>Trichinellida</taxon>
        <taxon>Trichinellidae</taxon>
        <taxon>Trichinella</taxon>
    </lineage>
</organism>
<evidence type="ECO:0000313" key="1">
    <source>
        <dbReference type="EMBL" id="KRZ61105.1"/>
    </source>
</evidence>
<protein>
    <submittedName>
        <fullName evidence="1">Uncharacterized protein</fullName>
    </submittedName>
</protein>
<name>A0A0V1LNN8_9BILA</name>
<proteinExistence type="predicted"/>
<comment type="caution">
    <text evidence="1">The sequence shown here is derived from an EMBL/GenBank/DDBJ whole genome shotgun (WGS) entry which is preliminary data.</text>
</comment>
<feature type="non-terminal residue" evidence="1">
    <location>
        <position position="1"/>
    </location>
</feature>